<sequence>MGLEKLLYLQGVGAEFIDCFGNNIHICPEDRNGILKSMCLGYLDKDPNKQSFSDAYIEQRIYELDVKPWLIPLHHFQWSNVDEPVVEVFFPESFIGQLRVEIISEQGDVYRFQVHSHQLSIVGDYQLDSIKYFKYQYRLNLESNMPVGLGYHQISLTTESDNYTQTYTGIFMLAPRSAYCGTVEHQESELTTHLKANSASKLGSNAHVNTNGVDASKPWGISTQLYSIKSHSQWGIGDFNDLQKLIDYSAEQGADFILLNPLHALGLPDSVSPYSPDDRRRLNPLYIHIESVDEYASIAAIIQSDEFDNKKTNLFNEELLNYSAVYQVKYSIYRLLFDVFITKNSSKRSKRFKQFTQFKKQQGEALSQFVDHQLALSNNSPAAEPHHINVSYEADFICYLQFVAAEQLALCQLKAKSVGMQIGLIRDMAVGASPTGSEVQQNASYFCQQANIGAPPDPFAPQGQNWGLTPLDPINLQQQSYQHFITLIRSNMESCGGLRIDHVMGLLRLWWWPTDTHLGNGAYVYYPLDTLLAILCLESQRTQCLLIGEDLGIVPPEIVQNLSKAKIFSNELFYFTKNYHGFTPPEFYKPHSLMMLANHDVPTLSAWWNGDDIQLRQQLGLTDTEQKYNALNDRLNEKLQLLDLLKSKHFLPSHITLDDIKQPALINAWLSLTASGESMLYSVQLDDLINEVKPINIPGTWKEYPNWRRRLSQSLEQIMDSEDVKQKLHIVNRARHCKQSALAESCSLSAGSIE</sequence>
<protein>
    <recommendedName>
        <fullName evidence="4 10">4-alpha-glucanotransferase</fullName>
        <ecNumber evidence="3 10">2.4.1.25</ecNumber>
    </recommendedName>
    <alternativeName>
        <fullName evidence="8 10">Amylomaltase</fullName>
    </alternativeName>
    <alternativeName>
        <fullName evidence="9 10">Disproportionating enzyme</fullName>
    </alternativeName>
</protein>
<dbReference type="EC" id="2.4.1.25" evidence="3 10"/>
<dbReference type="PANTHER" id="PTHR32438:SF5">
    <property type="entry name" value="4-ALPHA-GLUCANOTRANSFERASE DPE1, CHLOROPLASTIC_AMYLOPLASTIC"/>
    <property type="match status" value="1"/>
</dbReference>
<evidence type="ECO:0000256" key="5">
    <source>
        <dbReference type="ARBA" id="ARBA00022676"/>
    </source>
</evidence>
<dbReference type="SUPFAM" id="SSF51445">
    <property type="entry name" value="(Trans)glycosidases"/>
    <property type="match status" value="1"/>
</dbReference>
<keyword evidence="11" id="KW-0175">Coiled coil</keyword>
<dbReference type="InterPro" id="IPR003385">
    <property type="entry name" value="Glyco_hydro_77"/>
</dbReference>
<comment type="catalytic activity">
    <reaction evidence="1 10">
        <text>Transfers a segment of a (1-&gt;4)-alpha-D-glucan to a new position in an acceptor, which may be glucose or a (1-&gt;4)-alpha-D-glucan.</text>
        <dbReference type="EC" id="2.4.1.25"/>
    </reaction>
</comment>
<organism evidence="12 13">
    <name type="scientific">Shewanella electrodiphila</name>
    <dbReference type="NCBI Taxonomy" id="934143"/>
    <lineage>
        <taxon>Bacteria</taxon>
        <taxon>Pseudomonadati</taxon>
        <taxon>Pseudomonadota</taxon>
        <taxon>Gammaproteobacteria</taxon>
        <taxon>Alteromonadales</taxon>
        <taxon>Shewanellaceae</taxon>
        <taxon>Shewanella</taxon>
    </lineage>
</organism>
<evidence type="ECO:0000313" key="12">
    <source>
        <dbReference type="EMBL" id="MCL1045090.1"/>
    </source>
</evidence>
<evidence type="ECO:0000256" key="6">
    <source>
        <dbReference type="ARBA" id="ARBA00022679"/>
    </source>
</evidence>
<keyword evidence="5 10" id="KW-0328">Glycosyltransferase</keyword>
<dbReference type="InterPro" id="IPR017853">
    <property type="entry name" value="GH"/>
</dbReference>
<dbReference type="Pfam" id="PF02446">
    <property type="entry name" value="Glyco_hydro_77"/>
    <property type="match status" value="1"/>
</dbReference>
<evidence type="ECO:0000256" key="11">
    <source>
        <dbReference type="SAM" id="Coils"/>
    </source>
</evidence>
<evidence type="ECO:0000256" key="8">
    <source>
        <dbReference type="ARBA" id="ARBA00031423"/>
    </source>
</evidence>
<proteinExistence type="inferred from homology"/>
<name>A0ABT0KML5_9GAMM</name>
<gene>
    <name evidence="12" type="primary">malQ</name>
    <name evidence="12" type="ORF">L2737_07060</name>
</gene>
<feature type="coiled-coil region" evidence="11">
    <location>
        <begin position="621"/>
        <end position="648"/>
    </location>
</feature>
<keyword evidence="6 10" id="KW-0808">Transferase</keyword>
<evidence type="ECO:0000256" key="7">
    <source>
        <dbReference type="ARBA" id="ARBA00023277"/>
    </source>
</evidence>
<comment type="similarity">
    <text evidence="2 10">Belongs to the disproportionating enzyme family.</text>
</comment>
<accession>A0ABT0KML5</accession>
<dbReference type="Gene3D" id="3.20.20.80">
    <property type="entry name" value="Glycosidases"/>
    <property type="match status" value="1"/>
</dbReference>
<dbReference type="EMBL" id="JAKIKU010000003">
    <property type="protein sequence ID" value="MCL1045090.1"/>
    <property type="molecule type" value="Genomic_DNA"/>
</dbReference>
<comment type="caution">
    <text evidence="12">The sequence shown here is derived from an EMBL/GenBank/DDBJ whole genome shotgun (WGS) entry which is preliminary data.</text>
</comment>
<evidence type="ECO:0000256" key="4">
    <source>
        <dbReference type="ARBA" id="ARBA00020295"/>
    </source>
</evidence>
<dbReference type="Proteomes" id="UP001202134">
    <property type="component" value="Unassembled WGS sequence"/>
</dbReference>
<dbReference type="RefSeq" id="WP_248955275.1">
    <property type="nucleotide sequence ID" value="NZ_JAKIKU010000003.1"/>
</dbReference>
<keyword evidence="7 10" id="KW-0119">Carbohydrate metabolism</keyword>
<evidence type="ECO:0000313" key="13">
    <source>
        <dbReference type="Proteomes" id="UP001202134"/>
    </source>
</evidence>
<evidence type="ECO:0000256" key="9">
    <source>
        <dbReference type="ARBA" id="ARBA00031501"/>
    </source>
</evidence>
<evidence type="ECO:0000256" key="3">
    <source>
        <dbReference type="ARBA" id="ARBA00012560"/>
    </source>
</evidence>
<evidence type="ECO:0000256" key="10">
    <source>
        <dbReference type="RuleBase" id="RU361207"/>
    </source>
</evidence>
<reference evidence="12 13" key="1">
    <citation type="submission" date="2022-01" db="EMBL/GenBank/DDBJ databases">
        <title>Whole genome-based taxonomy of the Shewanellaceae.</title>
        <authorList>
            <person name="Martin-Rodriguez A.J."/>
        </authorList>
    </citation>
    <scope>NUCLEOTIDE SEQUENCE [LARGE SCALE GENOMIC DNA]</scope>
    <source>
        <strain evidence="12 13">DSM 24955</strain>
    </source>
</reference>
<evidence type="ECO:0000256" key="2">
    <source>
        <dbReference type="ARBA" id="ARBA00005684"/>
    </source>
</evidence>
<dbReference type="GO" id="GO:0004134">
    <property type="term" value="F:4-alpha-glucanotransferase activity"/>
    <property type="evidence" value="ECO:0007669"/>
    <property type="project" value="UniProtKB-EC"/>
</dbReference>
<evidence type="ECO:0000256" key="1">
    <source>
        <dbReference type="ARBA" id="ARBA00000439"/>
    </source>
</evidence>
<dbReference type="PANTHER" id="PTHR32438">
    <property type="entry name" value="4-ALPHA-GLUCANOTRANSFERASE DPE1, CHLOROPLASTIC/AMYLOPLASTIC"/>
    <property type="match status" value="1"/>
</dbReference>
<keyword evidence="13" id="KW-1185">Reference proteome</keyword>
<dbReference type="NCBIfam" id="TIGR00217">
    <property type="entry name" value="malQ"/>
    <property type="match status" value="1"/>
</dbReference>